<dbReference type="Pfam" id="PF13966">
    <property type="entry name" value="zf-RVT"/>
    <property type="match status" value="1"/>
</dbReference>
<organism evidence="2 3">
    <name type="scientific">Hesseltinella vesiculosa</name>
    <dbReference type="NCBI Taxonomy" id="101127"/>
    <lineage>
        <taxon>Eukaryota</taxon>
        <taxon>Fungi</taxon>
        <taxon>Fungi incertae sedis</taxon>
        <taxon>Mucoromycota</taxon>
        <taxon>Mucoromycotina</taxon>
        <taxon>Mucoromycetes</taxon>
        <taxon>Mucorales</taxon>
        <taxon>Cunninghamellaceae</taxon>
        <taxon>Hesseltinella</taxon>
    </lineage>
</organism>
<gene>
    <name evidence="2" type="ORF">DM01DRAFT_1284157</name>
</gene>
<dbReference type="Proteomes" id="UP000242146">
    <property type="component" value="Unassembled WGS sequence"/>
</dbReference>
<feature type="domain" description="Reverse transcriptase zinc-binding" evidence="1">
    <location>
        <begin position="49"/>
        <end position="117"/>
    </location>
</feature>
<reference evidence="2 3" key="1">
    <citation type="submission" date="2016-07" db="EMBL/GenBank/DDBJ databases">
        <title>Pervasive Adenine N6-methylation of Active Genes in Fungi.</title>
        <authorList>
            <consortium name="DOE Joint Genome Institute"/>
            <person name="Mondo S.J."/>
            <person name="Dannebaum R.O."/>
            <person name="Kuo R.C."/>
            <person name="Labutti K."/>
            <person name="Haridas S."/>
            <person name="Kuo A."/>
            <person name="Salamov A."/>
            <person name="Ahrendt S.R."/>
            <person name="Lipzen A."/>
            <person name="Sullivan W."/>
            <person name="Andreopoulos W.B."/>
            <person name="Clum A."/>
            <person name="Lindquist E."/>
            <person name="Daum C."/>
            <person name="Ramamoorthy G.K."/>
            <person name="Gryganskyi A."/>
            <person name="Culley D."/>
            <person name="Magnuson J.K."/>
            <person name="James T.Y."/>
            <person name="O'Malley M.A."/>
            <person name="Stajich J.E."/>
            <person name="Spatafora J.W."/>
            <person name="Visel A."/>
            <person name="Grigoriev I.V."/>
        </authorList>
    </citation>
    <scope>NUCLEOTIDE SEQUENCE [LARGE SCALE GENOMIC DNA]</scope>
    <source>
        <strain evidence="2 3">NRRL 3301</strain>
    </source>
</reference>
<protein>
    <recommendedName>
        <fullName evidence="1">Reverse transcriptase zinc-binding domain-containing protein</fullName>
    </recommendedName>
</protein>
<dbReference type="EMBL" id="MCGT01000008">
    <property type="protein sequence ID" value="ORX57669.1"/>
    <property type="molecule type" value="Genomic_DNA"/>
</dbReference>
<proteinExistence type="predicted"/>
<dbReference type="InterPro" id="IPR026960">
    <property type="entry name" value="RVT-Znf"/>
</dbReference>
<dbReference type="OrthoDB" id="2273311at2759"/>
<comment type="caution">
    <text evidence="2">The sequence shown here is derived from an EMBL/GenBank/DDBJ whole genome shotgun (WGS) entry which is preliminary data.</text>
</comment>
<evidence type="ECO:0000313" key="3">
    <source>
        <dbReference type="Proteomes" id="UP000242146"/>
    </source>
</evidence>
<evidence type="ECO:0000313" key="2">
    <source>
        <dbReference type="EMBL" id="ORX57669.1"/>
    </source>
</evidence>
<evidence type="ECO:0000259" key="1">
    <source>
        <dbReference type="Pfam" id="PF13966"/>
    </source>
</evidence>
<sequence length="166" mass="18986">MPDRRIGLFQPNGQFLPFENFSPKLVRQNSILANPNLNGQSKNALLRPKDWLAIWSIPGSSNAITIWWRLLHGKIPSRQRLKILGLPLQDDCCTVCPKVPESDAHFFVYCPSKKAIWSRTLPSAQSDEIWLNLRYPSALDSDMKAQYARTLSEIWSVHWGNIFANP</sequence>
<accession>A0A1X2GNB6</accession>
<name>A0A1X2GNB6_9FUNG</name>
<dbReference type="AlphaFoldDB" id="A0A1X2GNB6"/>
<keyword evidence="3" id="KW-1185">Reference proteome</keyword>